<protein>
    <submittedName>
        <fullName evidence="2">Glycoprotein endopeptidase</fullName>
    </submittedName>
</protein>
<dbReference type="GO" id="GO:0005829">
    <property type="term" value="C:cytosol"/>
    <property type="evidence" value="ECO:0007669"/>
    <property type="project" value="TreeGrafter"/>
</dbReference>
<evidence type="ECO:0000313" key="2">
    <source>
        <dbReference type="EMBL" id="AIR10868.1"/>
    </source>
</evidence>
<reference evidence="2 3" key="1">
    <citation type="journal article" date="2014" name="BMC Genomics">
        <title>Unusual genome complexity in Lactobacillus salivarius JCM1046.</title>
        <authorList>
            <person name="Raftis E.J."/>
            <person name="Forde B.M."/>
            <person name="Claesson M.J."/>
            <person name="O'Toole P.W."/>
        </authorList>
    </citation>
    <scope>NUCLEOTIDE SEQUENCE [LARGE SCALE GENOMIC DNA]</scope>
    <source>
        <strain evidence="2 3">JCM1046</strain>
    </source>
</reference>
<dbReference type="InterPro" id="IPR043129">
    <property type="entry name" value="ATPase_NBD"/>
</dbReference>
<dbReference type="InterPro" id="IPR000905">
    <property type="entry name" value="Gcp-like_dom"/>
</dbReference>
<dbReference type="SUPFAM" id="SSF53067">
    <property type="entry name" value="Actin-like ATPase domain"/>
    <property type="match status" value="2"/>
</dbReference>
<dbReference type="EMBL" id="CP007646">
    <property type="protein sequence ID" value="AIR10868.1"/>
    <property type="molecule type" value="Genomic_DNA"/>
</dbReference>
<organism evidence="2 3">
    <name type="scientific">Ligilactobacillus salivarius</name>
    <dbReference type="NCBI Taxonomy" id="1624"/>
    <lineage>
        <taxon>Bacteria</taxon>
        <taxon>Bacillati</taxon>
        <taxon>Bacillota</taxon>
        <taxon>Bacilli</taxon>
        <taxon>Lactobacillales</taxon>
        <taxon>Lactobacillaceae</taxon>
        <taxon>Ligilactobacillus</taxon>
    </lineage>
</organism>
<dbReference type="RefSeq" id="WP_011476225.1">
    <property type="nucleotide sequence ID" value="NZ_CABMGV010000001.1"/>
</dbReference>
<dbReference type="Gene3D" id="3.30.420.40">
    <property type="match status" value="2"/>
</dbReference>
<feature type="domain" description="Gcp-like" evidence="1">
    <location>
        <begin position="32"/>
        <end position="224"/>
    </location>
</feature>
<accession>A0A089QGE1</accession>
<evidence type="ECO:0000313" key="3">
    <source>
        <dbReference type="Proteomes" id="UP000029488"/>
    </source>
</evidence>
<dbReference type="GO" id="GO:0002949">
    <property type="term" value="P:tRNA threonylcarbamoyladenosine modification"/>
    <property type="evidence" value="ECO:0007669"/>
    <property type="project" value="InterPro"/>
</dbReference>
<sequence length="243" mass="27515">MKILAIDTSNRPLSVAILEDKRLLAETTTNVLRNHSTTLMPIVEDLLKKAATTIQEIDRFVVAKGPGSYTGLRIGVTTAKTFAFTLNKELVGVSSLKVLAANYKNTNRIIVPLFDARRQNVFAGVYRWENGELVNVMPDRHISLEKLQEKLKDNEVVFIGEDAIKLEKEISEFFAGEDYIFAEGKDNYPSAMVLGVLGQKESVVENINDFIPDYLRLTQAEKQWLDKNSDEKIKYVKKFNDQL</sequence>
<dbReference type="PANTHER" id="PTHR11735">
    <property type="entry name" value="TRNA N6-ADENOSINE THREONYLCARBAMOYLTRANSFERASE"/>
    <property type="match status" value="1"/>
</dbReference>
<dbReference type="Pfam" id="PF00814">
    <property type="entry name" value="TsaD"/>
    <property type="match status" value="1"/>
</dbReference>
<dbReference type="KEGG" id="lsj:LSJ_1197c"/>
<dbReference type="AlphaFoldDB" id="A0A089QGE1"/>
<proteinExistence type="predicted"/>
<dbReference type="InterPro" id="IPR022496">
    <property type="entry name" value="T6A_TsaB"/>
</dbReference>
<name>A0A089QGE1_9LACO</name>
<evidence type="ECO:0000259" key="1">
    <source>
        <dbReference type="Pfam" id="PF00814"/>
    </source>
</evidence>
<dbReference type="NCBIfam" id="TIGR03725">
    <property type="entry name" value="T6A_YeaZ"/>
    <property type="match status" value="1"/>
</dbReference>
<gene>
    <name evidence="2" type="ORF">LSJ_1197c</name>
</gene>
<dbReference type="CDD" id="cd24032">
    <property type="entry name" value="ASKHA_NBD_TsaB"/>
    <property type="match status" value="1"/>
</dbReference>
<dbReference type="Proteomes" id="UP000029488">
    <property type="component" value="Chromosome"/>
</dbReference>
<dbReference type="PANTHER" id="PTHR11735:SF11">
    <property type="entry name" value="TRNA THREONYLCARBAMOYLADENOSINE BIOSYNTHESIS PROTEIN TSAB"/>
    <property type="match status" value="1"/>
</dbReference>